<keyword evidence="1" id="KW-0472">Membrane</keyword>
<organism evidence="2 3">
    <name type="scientific">Candidatus Taylorbacteria bacterium RIFCSPLOWO2_01_FULL_45_15b</name>
    <dbReference type="NCBI Taxonomy" id="1802319"/>
    <lineage>
        <taxon>Bacteria</taxon>
        <taxon>Candidatus Tayloriibacteriota</taxon>
    </lineage>
</organism>
<evidence type="ECO:0000313" key="3">
    <source>
        <dbReference type="Proteomes" id="UP000176221"/>
    </source>
</evidence>
<dbReference type="STRING" id="1802319.A2928_04315"/>
<evidence type="ECO:0000313" key="2">
    <source>
        <dbReference type="EMBL" id="OHA34517.1"/>
    </source>
</evidence>
<evidence type="ECO:0000256" key="1">
    <source>
        <dbReference type="SAM" id="Phobius"/>
    </source>
</evidence>
<gene>
    <name evidence="2" type="ORF">A2928_04315</name>
</gene>
<proteinExistence type="predicted"/>
<accession>A0A1G2NEL1</accession>
<name>A0A1G2NEL1_9BACT</name>
<evidence type="ECO:0008006" key="4">
    <source>
        <dbReference type="Google" id="ProtNLM"/>
    </source>
</evidence>
<comment type="caution">
    <text evidence="2">The sequence shown here is derived from an EMBL/GenBank/DDBJ whole genome shotgun (WGS) entry which is preliminary data.</text>
</comment>
<keyword evidence="1" id="KW-0812">Transmembrane</keyword>
<protein>
    <recommendedName>
        <fullName evidence="4">Cell division protein FtsL</fullName>
    </recommendedName>
</protein>
<keyword evidence="1" id="KW-1133">Transmembrane helix</keyword>
<dbReference type="Proteomes" id="UP000176221">
    <property type="component" value="Unassembled WGS sequence"/>
</dbReference>
<reference evidence="2 3" key="1">
    <citation type="journal article" date="2016" name="Nat. Commun.">
        <title>Thousands of microbial genomes shed light on interconnected biogeochemical processes in an aquifer system.</title>
        <authorList>
            <person name="Anantharaman K."/>
            <person name="Brown C.T."/>
            <person name="Hug L.A."/>
            <person name="Sharon I."/>
            <person name="Castelle C.J."/>
            <person name="Probst A.J."/>
            <person name="Thomas B.C."/>
            <person name="Singh A."/>
            <person name="Wilkins M.J."/>
            <person name="Karaoz U."/>
            <person name="Brodie E.L."/>
            <person name="Williams K.H."/>
            <person name="Hubbard S.S."/>
            <person name="Banfield J.F."/>
        </authorList>
    </citation>
    <scope>NUCLEOTIDE SEQUENCE [LARGE SCALE GENOMIC DNA]</scope>
</reference>
<dbReference type="EMBL" id="MHRX01000010">
    <property type="protein sequence ID" value="OHA34517.1"/>
    <property type="molecule type" value="Genomic_DNA"/>
</dbReference>
<sequence>MTLEFLKNNTDISATRKIVAWTLGIMLVALVAGYVYYIKTAIYNIAEASQLESDSAELSGRLSELEYKYISLKNGITEARARELGFEPVVYPQYVKKPRPQSLLSLDQRNTTR</sequence>
<feature type="transmembrane region" description="Helical" evidence="1">
    <location>
        <begin position="18"/>
        <end position="37"/>
    </location>
</feature>
<dbReference type="AlphaFoldDB" id="A0A1G2NEL1"/>